<evidence type="ECO:0000256" key="2">
    <source>
        <dbReference type="SAM" id="Phobius"/>
    </source>
</evidence>
<sequence length="208" mass="23513">MHGLSRLGNGVSPPSSPRFRHARNKNTDLSASFTSGNCQVKLQNFAEKLGFMIVSAVYRRRGVLLFAPLLYISGMLLYMGALGFDASRTSGGGTGLDPIGSVYRSPQVFEKLWPLMEAENNGSSNLVIYLQFLLFHFPDYEKIVTGRMHGASQIRYEKVVIRKLHDAIQIRYEKVVTRKMHSAMQIRYEKVVTRKMHDAMQSSHQKDA</sequence>
<keyword evidence="2" id="KW-1133">Transmembrane helix</keyword>
<evidence type="ECO:0000313" key="4">
    <source>
        <dbReference type="Proteomes" id="UP001234989"/>
    </source>
</evidence>
<gene>
    <name evidence="3" type="ORF">MTR67_018409</name>
</gene>
<dbReference type="EMBL" id="CP133615">
    <property type="protein sequence ID" value="WMV25024.1"/>
    <property type="molecule type" value="Genomic_DNA"/>
</dbReference>
<feature type="transmembrane region" description="Helical" evidence="2">
    <location>
        <begin position="62"/>
        <end position="84"/>
    </location>
</feature>
<accession>A0AAF0QS52</accession>
<protein>
    <submittedName>
        <fullName evidence="3">Uncharacterized protein</fullName>
    </submittedName>
</protein>
<proteinExistence type="predicted"/>
<name>A0AAF0QS52_SOLVR</name>
<organism evidence="3 4">
    <name type="scientific">Solanum verrucosum</name>
    <dbReference type="NCBI Taxonomy" id="315347"/>
    <lineage>
        <taxon>Eukaryota</taxon>
        <taxon>Viridiplantae</taxon>
        <taxon>Streptophyta</taxon>
        <taxon>Embryophyta</taxon>
        <taxon>Tracheophyta</taxon>
        <taxon>Spermatophyta</taxon>
        <taxon>Magnoliopsida</taxon>
        <taxon>eudicotyledons</taxon>
        <taxon>Gunneridae</taxon>
        <taxon>Pentapetalae</taxon>
        <taxon>asterids</taxon>
        <taxon>lamiids</taxon>
        <taxon>Solanales</taxon>
        <taxon>Solanaceae</taxon>
        <taxon>Solanoideae</taxon>
        <taxon>Solaneae</taxon>
        <taxon>Solanum</taxon>
    </lineage>
</organism>
<reference evidence="3" key="1">
    <citation type="submission" date="2023-08" db="EMBL/GenBank/DDBJ databases">
        <title>A de novo genome assembly of Solanum verrucosum Schlechtendal, a Mexican diploid species geographically isolated from the other diploid A-genome species in potato relatives.</title>
        <authorList>
            <person name="Hosaka K."/>
        </authorList>
    </citation>
    <scope>NUCLEOTIDE SEQUENCE</scope>
    <source>
        <tissue evidence="3">Young leaves</tissue>
    </source>
</reference>
<dbReference type="AlphaFoldDB" id="A0AAF0QS52"/>
<feature type="region of interest" description="Disordered" evidence="1">
    <location>
        <begin position="1"/>
        <end position="22"/>
    </location>
</feature>
<keyword evidence="4" id="KW-1185">Reference proteome</keyword>
<evidence type="ECO:0000313" key="3">
    <source>
        <dbReference type="EMBL" id="WMV25024.1"/>
    </source>
</evidence>
<evidence type="ECO:0000256" key="1">
    <source>
        <dbReference type="SAM" id="MobiDB-lite"/>
    </source>
</evidence>
<keyword evidence="2" id="KW-0472">Membrane</keyword>
<keyword evidence="2" id="KW-0812">Transmembrane</keyword>
<dbReference type="Proteomes" id="UP001234989">
    <property type="component" value="Chromosome 4"/>
</dbReference>